<gene>
    <name evidence="5" type="ordered locus">Weevi_1968</name>
</gene>
<dbReference type="PANTHER" id="PTHR43280:SF28">
    <property type="entry name" value="HTH-TYPE TRANSCRIPTIONAL ACTIVATOR RHAS"/>
    <property type="match status" value="1"/>
</dbReference>
<proteinExistence type="predicted"/>
<dbReference type="eggNOG" id="COG2207">
    <property type="taxonomic scope" value="Bacteria"/>
</dbReference>
<protein>
    <submittedName>
        <fullName evidence="5">Transcriptional regulator, AraC family</fullName>
    </submittedName>
</protein>
<keyword evidence="2" id="KW-0238">DNA-binding</keyword>
<dbReference type="Proteomes" id="UP000008641">
    <property type="component" value="Chromosome"/>
</dbReference>
<dbReference type="PROSITE" id="PS00041">
    <property type="entry name" value="HTH_ARAC_FAMILY_1"/>
    <property type="match status" value="1"/>
</dbReference>
<dbReference type="InterPro" id="IPR018062">
    <property type="entry name" value="HTH_AraC-typ_CS"/>
</dbReference>
<feature type="domain" description="HTH araC/xylS-type" evidence="4">
    <location>
        <begin position="104"/>
        <end position="183"/>
    </location>
</feature>
<dbReference type="EMBL" id="CP002455">
    <property type="protein sequence ID" value="ADX68644.1"/>
    <property type="molecule type" value="Genomic_DNA"/>
</dbReference>
<reference evidence="5 6" key="1">
    <citation type="journal article" date="2011" name="Stand. Genomic Sci.">
        <title>Complete genome sequence of Weeksella virosa type strain (9751).</title>
        <authorList>
            <person name="Lang E."/>
            <person name="Teshima H."/>
            <person name="Lucas S."/>
            <person name="Lapidus A."/>
            <person name="Hammon N."/>
            <person name="Deshpande S."/>
            <person name="Nolan M."/>
            <person name="Cheng J.F."/>
            <person name="Pitluck S."/>
            <person name="Liolios K."/>
            <person name="Pagani I."/>
            <person name="Mikhailova N."/>
            <person name="Ivanova N."/>
            <person name="Mavromatis K."/>
            <person name="Pati A."/>
            <person name="Tapia R."/>
            <person name="Han C."/>
            <person name="Goodwin L."/>
            <person name="Chen A."/>
            <person name="Palaniappan K."/>
            <person name="Land M."/>
            <person name="Hauser L."/>
            <person name="Chang Y.J."/>
            <person name="Jeffries C.D."/>
            <person name="Brambilla E.M."/>
            <person name="Kopitz M."/>
            <person name="Rohde M."/>
            <person name="Goker M."/>
            <person name="Tindall B.J."/>
            <person name="Detter J.C."/>
            <person name="Woyke T."/>
            <person name="Bristow J."/>
            <person name="Eisen J.A."/>
            <person name="Markowitz V."/>
            <person name="Hugenholtz P."/>
            <person name="Klenk H.P."/>
            <person name="Kyrpides N.C."/>
        </authorList>
    </citation>
    <scope>NUCLEOTIDE SEQUENCE [LARGE SCALE GENOMIC DNA]</scope>
    <source>
        <strain evidence="6">ATCC 43766 / DSM 16922 / JCM 21250 / NBRC 16016 / NCTC 11634 / CL345/78</strain>
    </source>
</reference>
<keyword evidence="6" id="KW-1185">Reference proteome</keyword>
<evidence type="ECO:0000256" key="2">
    <source>
        <dbReference type="ARBA" id="ARBA00023125"/>
    </source>
</evidence>
<evidence type="ECO:0000256" key="3">
    <source>
        <dbReference type="ARBA" id="ARBA00023163"/>
    </source>
</evidence>
<dbReference type="STRING" id="865938.Weevi_1968"/>
<accession>F0P1D0</accession>
<keyword evidence="1" id="KW-0805">Transcription regulation</keyword>
<dbReference type="GO" id="GO:0043565">
    <property type="term" value="F:sequence-specific DNA binding"/>
    <property type="evidence" value="ECO:0007669"/>
    <property type="project" value="InterPro"/>
</dbReference>
<dbReference type="InterPro" id="IPR018060">
    <property type="entry name" value="HTH_AraC"/>
</dbReference>
<evidence type="ECO:0000313" key="5">
    <source>
        <dbReference type="EMBL" id="ADX68644.1"/>
    </source>
</evidence>
<dbReference type="Pfam" id="PF12833">
    <property type="entry name" value="HTH_18"/>
    <property type="match status" value="1"/>
</dbReference>
<dbReference type="SUPFAM" id="SSF46689">
    <property type="entry name" value="Homeodomain-like"/>
    <property type="match status" value="1"/>
</dbReference>
<organism evidence="5 6">
    <name type="scientific">Weeksella virosa (strain ATCC 43766 / DSM 16922 / JCM 21250 / CCUG 30538 / CDC 9751 / IAM 14551 / NBRC 16016 / NCTC 11634 / CL345/78)</name>
    <dbReference type="NCBI Taxonomy" id="865938"/>
    <lineage>
        <taxon>Bacteria</taxon>
        <taxon>Pseudomonadati</taxon>
        <taxon>Bacteroidota</taxon>
        <taxon>Flavobacteriia</taxon>
        <taxon>Flavobacteriales</taxon>
        <taxon>Weeksellaceae</taxon>
        <taxon>Weeksella</taxon>
    </lineage>
</organism>
<dbReference type="SMART" id="SM00342">
    <property type="entry name" value="HTH_ARAC"/>
    <property type="match status" value="1"/>
</dbReference>
<dbReference type="InterPro" id="IPR009057">
    <property type="entry name" value="Homeodomain-like_sf"/>
</dbReference>
<evidence type="ECO:0000256" key="1">
    <source>
        <dbReference type="ARBA" id="ARBA00023015"/>
    </source>
</evidence>
<name>F0P1D0_WEEVC</name>
<reference evidence="6" key="2">
    <citation type="journal article" date="2011" name="Stand. Genomic Sci.">
        <title>Complete genome sequence of Weeksella virosa type strain (9751T).</title>
        <authorList>
            <person name="Lang E."/>
            <person name="Teshima H."/>
            <person name="Lucas S."/>
            <person name="Lapidus A."/>
            <person name="Hammon N."/>
            <person name="Deshpande S."/>
            <person name="Nolan M."/>
            <person name="Cheng J."/>
            <person name="Pitluck S."/>
            <person name="Liolios K."/>
            <person name="Pagani I."/>
            <person name="Mikhailova N."/>
            <person name="Ivanova N."/>
            <person name="Mavromatis K."/>
            <person name="Pati A."/>
            <person name="Tapia R."/>
            <person name="Han C."/>
            <person name="Goodwin L."/>
            <person name="Chen A."/>
            <person name="Palaniappan K."/>
            <person name="Land M."/>
            <person name="Hauser L."/>
            <person name="Chang Y."/>
            <person name="Jeffries C."/>
            <person name="Brambilla E."/>
            <person name="Kopitz M."/>
            <person name="Rohde M."/>
            <person name="Goker M."/>
            <person name="Tindall B."/>
            <person name="Detter J."/>
            <person name="Woyke T."/>
            <person name="Bristow J."/>
            <person name="Eisen J."/>
            <person name="Markowitz V."/>
            <person name="Hugenholtz P."/>
            <person name="Klenk H."/>
            <person name="Kyrpides N."/>
        </authorList>
    </citation>
    <scope>NUCLEOTIDE SEQUENCE [LARGE SCALE GENOMIC DNA]</scope>
    <source>
        <strain evidence="6">ATCC 43766 / DSM 16922 / JCM 21250 / NBRC 16016 / NCTC 11634 / CL345/78</strain>
    </source>
</reference>
<keyword evidence="3" id="KW-0804">Transcription</keyword>
<dbReference type="Gene3D" id="1.10.10.60">
    <property type="entry name" value="Homeodomain-like"/>
    <property type="match status" value="1"/>
</dbReference>
<dbReference type="PROSITE" id="PS01124">
    <property type="entry name" value="HTH_ARAC_FAMILY_2"/>
    <property type="match status" value="1"/>
</dbReference>
<dbReference type="PANTHER" id="PTHR43280">
    <property type="entry name" value="ARAC-FAMILY TRANSCRIPTIONAL REGULATOR"/>
    <property type="match status" value="1"/>
</dbReference>
<dbReference type="HOGENOM" id="CLU_121830_0_0_10"/>
<evidence type="ECO:0000259" key="4">
    <source>
        <dbReference type="PROSITE" id="PS01124"/>
    </source>
</evidence>
<dbReference type="AlphaFoldDB" id="F0P1D0"/>
<dbReference type="GO" id="GO:0003700">
    <property type="term" value="F:DNA-binding transcription factor activity"/>
    <property type="evidence" value="ECO:0007669"/>
    <property type="project" value="InterPro"/>
</dbReference>
<dbReference type="KEGG" id="wvi:Weevi_1968"/>
<sequence>MKNNTVCPTELFVKNMVCYRCKVVVETILRQHNILFEQVELGKIKLHSSLDKPTLAELKKDLVAVGFELLNDQRSRYIEQIKQEIIFLIHHQNNELHVNLSNYLSEKIGVEYKYLSNLFSISERQTIEKYFILQKIEKIKELMEYNELTLSEIAANLNYSSVAHLSTQFKKVTGITPSNFRQMQKKSRQSIDKL</sequence>
<evidence type="ECO:0000313" key="6">
    <source>
        <dbReference type="Proteomes" id="UP000008641"/>
    </source>
</evidence>